<reference evidence="1" key="1">
    <citation type="submission" date="2014-05" db="EMBL/GenBank/DDBJ databases">
        <authorList>
            <person name="Chronopoulou M."/>
        </authorList>
    </citation>
    <scope>NUCLEOTIDE SEQUENCE</scope>
    <source>
        <tissue evidence="1">Whole organism</tissue>
    </source>
</reference>
<dbReference type="EMBL" id="HACA01012648">
    <property type="protein sequence ID" value="CDW30009.1"/>
    <property type="molecule type" value="Transcribed_RNA"/>
</dbReference>
<protein>
    <submittedName>
        <fullName evidence="1">Uncharacterized protein</fullName>
    </submittedName>
</protein>
<sequence length="39" mass="4731">MIKIFCTCVKHQNESAFHTHFCVLLRTQNNMKNKLQYLF</sequence>
<evidence type="ECO:0000313" key="1">
    <source>
        <dbReference type="EMBL" id="CDW30009.1"/>
    </source>
</evidence>
<accession>A0A0K2TVI9</accession>
<name>A0A0K2TVI9_LEPSM</name>
<dbReference type="AlphaFoldDB" id="A0A0K2TVI9"/>
<organism evidence="1">
    <name type="scientific">Lepeophtheirus salmonis</name>
    <name type="common">Salmon louse</name>
    <name type="synonym">Caligus salmonis</name>
    <dbReference type="NCBI Taxonomy" id="72036"/>
    <lineage>
        <taxon>Eukaryota</taxon>
        <taxon>Metazoa</taxon>
        <taxon>Ecdysozoa</taxon>
        <taxon>Arthropoda</taxon>
        <taxon>Crustacea</taxon>
        <taxon>Multicrustacea</taxon>
        <taxon>Hexanauplia</taxon>
        <taxon>Copepoda</taxon>
        <taxon>Siphonostomatoida</taxon>
        <taxon>Caligidae</taxon>
        <taxon>Lepeophtheirus</taxon>
    </lineage>
</organism>
<proteinExistence type="predicted"/>